<dbReference type="AlphaFoldDB" id="A0AAV7PBX7"/>
<evidence type="ECO:0000313" key="2">
    <source>
        <dbReference type="EMBL" id="KAJ1122750.1"/>
    </source>
</evidence>
<feature type="compositionally biased region" description="Basic and acidic residues" evidence="1">
    <location>
        <begin position="60"/>
        <end position="69"/>
    </location>
</feature>
<evidence type="ECO:0000256" key="1">
    <source>
        <dbReference type="SAM" id="MobiDB-lite"/>
    </source>
</evidence>
<name>A0AAV7PBX7_PLEWA</name>
<sequence>MKDAPWLLKVCQGHRLAMPLPVEALVSCLRLPPSVSARADGSSKERDTDRLLSTPRCMEEAQRSGERHPRCQLPAAHFSTPPAGGKSKTRGCVCPE</sequence>
<dbReference type="Proteomes" id="UP001066276">
    <property type="component" value="Chromosome 7"/>
</dbReference>
<accession>A0AAV7PBX7</accession>
<protein>
    <submittedName>
        <fullName evidence="2">Uncharacterized protein</fullName>
    </submittedName>
</protein>
<dbReference type="EMBL" id="JANPWB010000011">
    <property type="protein sequence ID" value="KAJ1122750.1"/>
    <property type="molecule type" value="Genomic_DNA"/>
</dbReference>
<keyword evidence="3" id="KW-1185">Reference proteome</keyword>
<gene>
    <name evidence="2" type="ORF">NDU88_001234</name>
</gene>
<proteinExistence type="predicted"/>
<comment type="caution">
    <text evidence="2">The sequence shown here is derived from an EMBL/GenBank/DDBJ whole genome shotgun (WGS) entry which is preliminary data.</text>
</comment>
<feature type="region of interest" description="Disordered" evidence="1">
    <location>
        <begin position="60"/>
        <end position="96"/>
    </location>
</feature>
<organism evidence="2 3">
    <name type="scientific">Pleurodeles waltl</name>
    <name type="common">Iberian ribbed newt</name>
    <dbReference type="NCBI Taxonomy" id="8319"/>
    <lineage>
        <taxon>Eukaryota</taxon>
        <taxon>Metazoa</taxon>
        <taxon>Chordata</taxon>
        <taxon>Craniata</taxon>
        <taxon>Vertebrata</taxon>
        <taxon>Euteleostomi</taxon>
        <taxon>Amphibia</taxon>
        <taxon>Batrachia</taxon>
        <taxon>Caudata</taxon>
        <taxon>Salamandroidea</taxon>
        <taxon>Salamandridae</taxon>
        <taxon>Pleurodelinae</taxon>
        <taxon>Pleurodeles</taxon>
    </lineage>
</organism>
<reference evidence="2" key="1">
    <citation type="journal article" date="2022" name="bioRxiv">
        <title>Sequencing and chromosome-scale assembly of the giantPleurodeles waltlgenome.</title>
        <authorList>
            <person name="Brown T."/>
            <person name="Elewa A."/>
            <person name="Iarovenko S."/>
            <person name="Subramanian E."/>
            <person name="Araus A.J."/>
            <person name="Petzold A."/>
            <person name="Susuki M."/>
            <person name="Suzuki K.-i.T."/>
            <person name="Hayashi T."/>
            <person name="Toyoda A."/>
            <person name="Oliveira C."/>
            <person name="Osipova E."/>
            <person name="Leigh N.D."/>
            <person name="Simon A."/>
            <person name="Yun M.H."/>
        </authorList>
    </citation>
    <scope>NUCLEOTIDE SEQUENCE</scope>
    <source>
        <strain evidence="2">20211129_DDA</strain>
        <tissue evidence="2">Liver</tissue>
    </source>
</reference>
<evidence type="ECO:0000313" key="3">
    <source>
        <dbReference type="Proteomes" id="UP001066276"/>
    </source>
</evidence>